<evidence type="ECO:0000259" key="1">
    <source>
        <dbReference type="PROSITE" id="PS50921"/>
    </source>
</evidence>
<feature type="domain" description="ANTAR" evidence="1">
    <location>
        <begin position="1"/>
        <end position="59"/>
    </location>
</feature>
<dbReference type="Pfam" id="PF03861">
    <property type="entry name" value="ANTAR"/>
    <property type="match status" value="1"/>
</dbReference>
<reference evidence="3 5" key="2">
    <citation type="submission" date="2020-08" db="EMBL/GenBank/DDBJ databases">
        <title>Sequencing the genomes of 1000 actinobacteria strains.</title>
        <authorList>
            <person name="Klenk H.-P."/>
        </authorList>
    </citation>
    <scope>NUCLEOTIDE SEQUENCE [LARGE SCALE GENOMIC DNA]</scope>
    <source>
        <strain evidence="3 5">DSM 9581</strain>
    </source>
</reference>
<dbReference type="GO" id="GO:0003723">
    <property type="term" value="F:RNA binding"/>
    <property type="evidence" value="ECO:0007669"/>
    <property type="project" value="InterPro"/>
</dbReference>
<name>A0A511FGD6_9CELL</name>
<evidence type="ECO:0000313" key="2">
    <source>
        <dbReference type="EMBL" id="GEL47387.1"/>
    </source>
</evidence>
<dbReference type="Proteomes" id="UP000564629">
    <property type="component" value="Unassembled WGS sequence"/>
</dbReference>
<organism evidence="2 4">
    <name type="scientific">Cellulomonas hominis</name>
    <dbReference type="NCBI Taxonomy" id="156981"/>
    <lineage>
        <taxon>Bacteria</taxon>
        <taxon>Bacillati</taxon>
        <taxon>Actinomycetota</taxon>
        <taxon>Actinomycetes</taxon>
        <taxon>Micrococcales</taxon>
        <taxon>Cellulomonadaceae</taxon>
        <taxon>Cellulomonas</taxon>
    </lineage>
</organism>
<dbReference type="Proteomes" id="UP000321723">
    <property type="component" value="Unassembled WGS sequence"/>
</dbReference>
<evidence type="ECO:0000313" key="3">
    <source>
        <dbReference type="EMBL" id="MBB5472470.1"/>
    </source>
</evidence>
<evidence type="ECO:0000313" key="5">
    <source>
        <dbReference type="Proteomes" id="UP000564629"/>
    </source>
</evidence>
<dbReference type="PROSITE" id="PS50921">
    <property type="entry name" value="ANTAR"/>
    <property type="match status" value="1"/>
</dbReference>
<dbReference type="InterPro" id="IPR036388">
    <property type="entry name" value="WH-like_DNA-bd_sf"/>
</dbReference>
<keyword evidence="4" id="KW-1185">Reference proteome</keyword>
<dbReference type="InterPro" id="IPR005561">
    <property type="entry name" value="ANTAR"/>
</dbReference>
<dbReference type="SMART" id="SM01012">
    <property type="entry name" value="ANTAR"/>
    <property type="match status" value="1"/>
</dbReference>
<sequence length="64" mass="6878">MDDGPIVLPDEPAARRDVDLAVGVVMQRQGCDADTALRVLATITMYRGLAVHEAARLVLDMVAD</sequence>
<protein>
    <submittedName>
        <fullName evidence="3">AmiR/NasT family two-component response regulator</fullName>
    </submittedName>
</protein>
<dbReference type="AlphaFoldDB" id="A0A511FGD6"/>
<dbReference type="EMBL" id="BJVQ01000037">
    <property type="protein sequence ID" value="GEL47387.1"/>
    <property type="molecule type" value="Genomic_DNA"/>
</dbReference>
<evidence type="ECO:0000313" key="4">
    <source>
        <dbReference type="Proteomes" id="UP000321723"/>
    </source>
</evidence>
<dbReference type="RefSeq" id="WP_183834843.1">
    <property type="nucleotide sequence ID" value="NZ_BJVQ01000037.1"/>
</dbReference>
<reference evidence="2 4" key="1">
    <citation type="submission" date="2019-07" db="EMBL/GenBank/DDBJ databases">
        <title>Whole genome shotgun sequence of Cellulomonas hominis NBRC 16055.</title>
        <authorList>
            <person name="Hosoyama A."/>
            <person name="Uohara A."/>
            <person name="Ohji S."/>
            <person name="Ichikawa N."/>
        </authorList>
    </citation>
    <scope>NUCLEOTIDE SEQUENCE [LARGE SCALE GENOMIC DNA]</scope>
    <source>
        <strain evidence="2 4">NBRC 16055</strain>
    </source>
</reference>
<dbReference type="EMBL" id="JACHDN010000001">
    <property type="protein sequence ID" value="MBB5472470.1"/>
    <property type="molecule type" value="Genomic_DNA"/>
</dbReference>
<gene>
    <name evidence="2" type="ORF">CHO01_25030</name>
    <name evidence="3" type="ORF">HNR08_001206</name>
</gene>
<comment type="caution">
    <text evidence="2">The sequence shown here is derived from an EMBL/GenBank/DDBJ whole genome shotgun (WGS) entry which is preliminary data.</text>
</comment>
<dbReference type="Gene3D" id="1.10.10.10">
    <property type="entry name" value="Winged helix-like DNA-binding domain superfamily/Winged helix DNA-binding domain"/>
    <property type="match status" value="1"/>
</dbReference>
<accession>A0A511FGD6</accession>
<proteinExistence type="predicted"/>